<dbReference type="NCBIfam" id="NF007149">
    <property type="entry name" value="PRK09585.3-4"/>
    <property type="match status" value="1"/>
</dbReference>
<dbReference type="Pfam" id="PF03702">
    <property type="entry name" value="AnmK"/>
    <property type="match status" value="1"/>
</dbReference>
<dbReference type="EMBL" id="FNXY01000009">
    <property type="protein sequence ID" value="SEJ55329.1"/>
    <property type="molecule type" value="Genomic_DNA"/>
</dbReference>
<dbReference type="CDD" id="cd24050">
    <property type="entry name" value="ASKHA_NBD_ANMK"/>
    <property type="match status" value="1"/>
</dbReference>
<organism evidence="2 3">
    <name type="scientific">Dyadobacter koreensis</name>
    <dbReference type="NCBI Taxonomy" id="408657"/>
    <lineage>
        <taxon>Bacteria</taxon>
        <taxon>Pseudomonadati</taxon>
        <taxon>Bacteroidota</taxon>
        <taxon>Cytophagia</taxon>
        <taxon>Cytophagales</taxon>
        <taxon>Spirosomataceae</taxon>
        <taxon>Dyadobacter</taxon>
    </lineage>
</organism>
<dbReference type="Proteomes" id="UP000199532">
    <property type="component" value="Unassembled WGS sequence"/>
</dbReference>
<keyword evidence="1" id="KW-0119">Carbohydrate metabolism</keyword>
<keyword evidence="3" id="KW-1185">Reference proteome</keyword>
<dbReference type="UniPathway" id="UPA00544"/>
<dbReference type="UniPathway" id="UPA00343"/>
<comment type="function">
    <text evidence="1">Catalyzes the specific phosphorylation of 1,6-anhydro-N-acetylmuramic acid (anhMurNAc) with the simultaneous cleavage of the 1,6-anhydro ring, generating MurNAc-6-P. Is required for the utilization of anhMurNAc either imported from the medium or derived from its own cell wall murein, and thus plays a role in cell wall recycling.</text>
</comment>
<dbReference type="GO" id="GO:0005524">
    <property type="term" value="F:ATP binding"/>
    <property type="evidence" value="ECO:0007669"/>
    <property type="project" value="UniProtKB-UniRule"/>
</dbReference>
<dbReference type="GO" id="GO:0006040">
    <property type="term" value="P:amino sugar metabolic process"/>
    <property type="evidence" value="ECO:0007669"/>
    <property type="project" value="InterPro"/>
</dbReference>
<evidence type="ECO:0000313" key="2">
    <source>
        <dbReference type="EMBL" id="SEJ55329.1"/>
    </source>
</evidence>
<dbReference type="GO" id="GO:0097175">
    <property type="term" value="P:1,6-anhydro-N-acetyl-beta-muramic acid catabolic process"/>
    <property type="evidence" value="ECO:0007669"/>
    <property type="project" value="UniProtKB-UniRule"/>
</dbReference>
<dbReference type="NCBIfam" id="NF007148">
    <property type="entry name" value="PRK09585.3-2"/>
    <property type="match status" value="1"/>
</dbReference>
<sequence>MIFCSLFSFITSSISKLLKTHVIRLAQIANKPSRRIIGLMSGTSLDGLDVALCNVEGNGTDTVLKVEHFATVPFTEEFRDSIREIFAKREIDFQHLCVLNPSIGITHGNMILECLKKWNIQPEEIDLIASHGQTVFHAPKKQHNLSEFPNSTLQIGDGDHIAVTTQIITLSDFRQKHIAAGGEGAPLAVYGDYFLFSKKGENRILLNMGGIANFTYLPGSLNPSEIFTTDTGPGNTLIDAFSREYFGKPYDENGAIAASGKVNTILLEALKSLSFFEAPFPKTTGPEVFNMDFVANVTAKYNLQDISREDVLATLTRFSADTISSAIKRVMKPEEIYKIYASGGGAHNPVLMASIREQLPNCQLGLINELGVSGDAKEAVLFAVLANETVAGTNMNFGEREGVPSVSMGKISFPG</sequence>
<evidence type="ECO:0000256" key="1">
    <source>
        <dbReference type="HAMAP-Rule" id="MF_01270"/>
    </source>
</evidence>
<dbReference type="HAMAP" id="MF_01270">
    <property type="entry name" value="AnhMurNAc_kinase"/>
    <property type="match status" value="1"/>
</dbReference>
<accession>A0A1H6ZPG5</accession>
<keyword evidence="1" id="KW-0808">Transferase</keyword>
<comment type="pathway">
    <text evidence="1">Cell wall biogenesis; peptidoglycan recycling.</text>
</comment>
<evidence type="ECO:0000313" key="3">
    <source>
        <dbReference type="Proteomes" id="UP000199532"/>
    </source>
</evidence>
<dbReference type="EC" id="2.7.1.170" evidence="1"/>
<dbReference type="GO" id="GO:0016773">
    <property type="term" value="F:phosphotransferase activity, alcohol group as acceptor"/>
    <property type="evidence" value="ECO:0007669"/>
    <property type="project" value="UniProtKB-UniRule"/>
</dbReference>
<dbReference type="Gene3D" id="3.30.420.40">
    <property type="match status" value="2"/>
</dbReference>
<dbReference type="PANTHER" id="PTHR30605:SF0">
    <property type="entry name" value="ANHYDRO-N-ACETYLMURAMIC ACID KINASE"/>
    <property type="match status" value="1"/>
</dbReference>
<proteinExistence type="inferred from homology"/>
<comment type="catalytic activity">
    <reaction evidence="1">
        <text>1,6-anhydro-N-acetyl-beta-muramate + ATP + H2O = N-acetyl-D-muramate 6-phosphate + ADP + H(+)</text>
        <dbReference type="Rhea" id="RHEA:24952"/>
        <dbReference type="ChEBI" id="CHEBI:15377"/>
        <dbReference type="ChEBI" id="CHEBI:15378"/>
        <dbReference type="ChEBI" id="CHEBI:30616"/>
        <dbReference type="ChEBI" id="CHEBI:58690"/>
        <dbReference type="ChEBI" id="CHEBI:58722"/>
        <dbReference type="ChEBI" id="CHEBI:456216"/>
        <dbReference type="EC" id="2.7.1.170"/>
    </reaction>
</comment>
<reference evidence="2 3" key="1">
    <citation type="submission" date="2016-10" db="EMBL/GenBank/DDBJ databases">
        <authorList>
            <person name="de Groot N.N."/>
        </authorList>
    </citation>
    <scope>NUCLEOTIDE SEQUENCE [LARGE SCALE GENOMIC DNA]</scope>
    <source>
        <strain evidence="2 3">DSM 19938</strain>
    </source>
</reference>
<gene>
    <name evidence="1" type="primary">anmK</name>
    <name evidence="2" type="ORF">SAMN04487995_5257</name>
</gene>
<dbReference type="PANTHER" id="PTHR30605">
    <property type="entry name" value="ANHYDRO-N-ACETYLMURAMIC ACID KINASE"/>
    <property type="match status" value="1"/>
</dbReference>
<keyword evidence="1" id="KW-0547">Nucleotide-binding</keyword>
<name>A0A1H6ZPG5_9BACT</name>
<keyword evidence="1" id="KW-0067">ATP-binding</keyword>
<dbReference type="InterPro" id="IPR043129">
    <property type="entry name" value="ATPase_NBD"/>
</dbReference>
<dbReference type="SUPFAM" id="SSF53067">
    <property type="entry name" value="Actin-like ATPase domain"/>
    <property type="match status" value="1"/>
</dbReference>
<dbReference type="STRING" id="408657.SAMN04487995_5257"/>
<protein>
    <recommendedName>
        <fullName evidence="1">Anhydro-N-acetylmuramic acid kinase</fullName>
        <ecNumber evidence="1">2.7.1.170</ecNumber>
    </recommendedName>
    <alternativeName>
        <fullName evidence="1">AnhMurNAc kinase</fullName>
    </alternativeName>
</protein>
<dbReference type="GO" id="GO:0016301">
    <property type="term" value="F:kinase activity"/>
    <property type="evidence" value="ECO:0007669"/>
    <property type="project" value="UniProtKB-KW"/>
</dbReference>
<feature type="binding site" evidence="1">
    <location>
        <begin position="42"/>
        <end position="49"/>
    </location>
    <ligand>
        <name>ATP</name>
        <dbReference type="ChEBI" id="CHEBI:30616"/>
    </ligand>
</feature>
<dbReference type="InterPro" id="IPR005338">
    <property type="entry name" value="Anhydro_N_Ac-Mur_kinase"/>
</dbReference>
<dbReference type="AlphaFoldDB" id="A0A1H6ZPG5"/>
<comment type="similarity">
    <text evidence="1">Belongs to the anhydro-N-acetylmuramic acid kinase family.</text>
</comment>
<dbReference type="GO" id="GO:0009254">
    <property type="term" value="P:peptidoglycan turnover"/>
    <property type="evidence" value="ECO:0007669"/>
    <property type="project" value="UniProtKB-UniRule"/>
</dbReference>
<keyword evidence="1 2" id="KW-0418">Kinase</keyword>
<comment type="pathway">
    <text evidence="1">Amino-sugar metabolism; 1,6-anhydro-N-acetylmuramate degradation.</text>
</comment>